<keyword evidence="2" id="KW-1185">Reference proteome</keyword>
<organism evidence="1 2">
    <name type="scientific">Thiothrix unzii</name>
    <dbReference type="NCBI Taxonomy" id="111769"/>
    <lineage>
        <taxon>Bacteria</taxon>
        <taxon>Pseudomonadati</taxon>
        <taxon>Pseudomonadota</taxon>
        <taxon>Gammaproteobacteria</taxon>
        <taxon>Thiotrichales</taxon>
        <taxon>Thiotrichaceae</taxon>
        <taxon>Thiothrix</taxon>
    </lineage>
</organism>
<dbReference type="AlphaFoldDB" id="A0A975FBQ9"/>
<dbReference type="KEGG" id="tun:J9260_05920"/>
<dbReference type="InterPro" id="IPR021364">
    <property type="entry name" value="DUF2857"/>
</dbReference>
<gene>
    <name evidence="1" type="ORF">J9260_05920</name>
</gene>
<reference evidence="1" key="1">
    <citation type="submission" date="2021-04" db="EMBL/GenBank/DDBJ databases">
        <title>Genomics, taxonomy and metabolism of representatives of sulfur bacteria of the genus Thiothrix: Thiothrix fructosivorans QT, Thiothrix unzii A1T and three new species, Thiothrix subterranea sp. nov., Thiothrix litoralis sp. nov. and 'Candidatus Thiothrix anitrata' sp. nov.</title>
        <authorList>
            <person name="Ravin N.V."/>
            <person name="Smolyakov D."/>
            <person name="Rudenko T.S."/>
            <person name="Mardanov A.V."/>
            <person name="Beletsky A.V."/>
            <person name="Markov N.D."/>
            <person name="Fomenkov A.I."/>
            <person name="Roberts R.J."/>
            <person name="Karnachuk O.V."/>
            <person name="Novikov A."/>
            <person name="Grabovich M.Y."/>
        </authorList>
    </citation>
    <scope>NUCLEOTIDE SEQUENCE</scope>
    <source>
        <strain evidence="1">A1</strain>
    </source>
</reference>
<evidence type="ECO:0000313" key="2">
    <source>
        <dbReference type="Proteomes" id="UP000672009"/>
    </source>
</evidence>
<name>A0A975FBQ9_9GAMM</name>
<protein>
    <submittedName>
        <fullName evidence="1">DUF2857 family protein</fullName>
    </submittedName>
</protein>
<proteinExistence type="predicted"/>
<dbReference type="Proteomes" id="UP000672009">
    <property type="component" value="Chromosome"/>
</dbReference>
<dbReference type="EMBL" id="CP072793">
    <property type="protein sequence ID" value="QTR54624.1"/>
    <property type="molecule type" value="Genomic_DNA"/>
</dbReference>
<evidence type="ECO:0000313" key="1">
    <source>
        <dbReference type="EMBL" id="QTR54624.1"/>
    </source>
</evidence>
<dbReference type="RefSeq" id="WP_210220100.1">
    <property type="nucleotide sequence ID" value="NZ_CP072793.1"/>
</dbReference>
<accession>A0A975FBQ9</accession>
<sequence>MIIEIDMDLSFSDMAEATLNDTQRALLAAQPDVLRAAVYQRIEASLRVSAKLQLASCYQLGISTFTFERVIREEHHKLAAEFAHQDLMTRLVAGGASFTVLHTLCNMDKATFTRIRHALGLKVPPSRKSIDDATSVSIYRDWELMKRAVTPESLLQLHESSGASINAIWSLLQDWQYVQAKMARR</sequence>
<dbReference type="Pfam" id="PF11198">
    <property type="entry name" value="DUF2857"/>
    <property type="match status" value="1"/>
</dbReference>